<dbReference type="SUPFAM" id="SSF52833">
    <property type="entry name" value="Thioredoxin-like"/>
    <property type="match status" value="2"/>
</dbReference>
<evidence type="ECO:0000256" key="8">
    <source>
        <dbReference type="SAM" id="MobiDB-lite"/>
    </source>
</evidence>
<dbReference type="Pfam" id="PF13905">
    <property type="entry name" value="Thioredoxin_8"/>
    <property type="match status" value="2"/>
</dbReference>
<evidence type="ECO:0000256" key="1">
    <source>
        <dbReference type="ARBA" id="ARBA00012612"/>
    </source>
</evidence>
<dbReference type="InterPro" id="IPR036249">
    <property type="entry name" value="Thioredoxin-like_sf"/>
</dbReference>
<comment type="catalytic activity">
    <reaction evidence="6">
        <text>[protein]-dithiol + NAD(+) = [protein]-disulfide + NADH + H(+)</text>
        <dbReference type="Rhea" id="RHEA:18749"/>
        <dbReference type="Rhea" id="RHEA-COMP:10593"/>
        <dbReference type="Rhea" id="RHEA-COMP:10594"/>
        <dbReference type="ChEBI" id="CHEBI:15378"/>
        <dbReference type="ChEBI" id="CHEBI:29950"/>
        <dbReference type="ChEBI" id="CHEBI:50058"/>
        <dbReference type="ChEBI" id="CHEBI:57540"/>
        <dbReference type="ChEBI" id="CHEBI:57945"/>
        <dbReference type="EC" id="1.8.1.8"/>
    </reaction>
</comment>
<comment type="catalytic activity">
    <reaction evidence="7">
        <text>[protein]-dithiol + NADP(+) = [protein]-disulfide + NADPH + H(+)</text>
        <dbReference type="Rhea" id="RHEA:18753"/>
        <dbReference type="Rhea" id="RHEA-COMP:10593"/>
        <dbReference type="Rhea" id="RHEA-COMP:10594"/>
        <dbReference type="ChEBI" id="CHEBI:15378"/>
        <dbReference type="ChEBI" id="CHEBI:29950"/>
        <dbReference type="ChEBI" id="CHEBI:50058"/>
        <dbReference type="ChEBI" id="CHEBI:57783"/>
        <dbReference type="ChEBI" id="CHEBI:58349"/>
        <dbReference type="EC" id="1.8.1.8"/>
    </reaction>
</comment>
<evidence type="ECO:0000313" key="10">
    <source>
        <dbReference type="EMBL" id="CAF1314565.1"/>
    </source>
</evidence>
<evidence type="ECO:0000256" key="6">
    <source>
        <dbReference type="ARBA" id="ARBA00047388"/>
    </source>
</evidence>
<keyword evidence="3" id="KW-0560">Oxidoreductase</keyword>
<dbReference type="EMBL" id="CAJNOW010001398">
    <property type="protein sequence ID" value="CAF1314565.1"/>
    <property type="molecule type" value="Genomic_DNA"/>
</dbReference>
<evidence type="ECO:0000256" key="2">
    <source>
        <dbReference type="ARBA" id="ARBA00022737"/>
    </source>
</evidence>
<dbReference type="Proteomes" id="UP000663834">
    <property type="component" value="Unassembled WGS sequence"/>
</dbReference>
<gene>
    <name evidence="10" type="ORF">KQP761_LOCUS5422</name>
</gene>
<dbReference type="PANTHER" id="PTHR13871:SF96">
    <property type="entry name" value="THIOREDOXIN DOMAIN-CONTAINING PROTEIN"/>
    <property type="match status" value="1"/>
</dbReference>
<keyword evidence="2" id="KW-0677">Repeat</keyword>
<dbReference type="Pfam" id="PF20009">
    <property type="entry name" value="GEVED"/>
    <property type="match status" value="5"/>
</dbReference>
<sequence>MPWKALPFSEQTRADEIKNNYDVRTLPRLDILSPTGEVLYSNCINEVSSEGAEFFRQWYCAKEKPTKTIVKAETTTTKAVTTTVFIELFGEQLLEHSADESSQTTTYMPTSKLEGKTVGLYFSGHWCRPSREFTVKLAEAYKNAYEYVEDKFEIVFVSWDNEENAYENFYKEMPWKALPFAVVNQNVTTIMNIAATKNITTSLKTKPTEMTALTLLLGEQLLQHSAEGKFQLNTYISTSELEGKTIALYFSAQWCQPSREFTLKLVEIYKSVYKDVKDKFEIVFISYDKDDKCFDSYYKQMPWKALPFFDRTRWNALKTKYAVGGIPCLVVLSATGQILCSNGVQEVNSKDANCVLRWARAGEKTEEIVFNENQQKAGEEIYGKVNEKPVKKVDEKPVKRVNEEPVKKVAKKRPKQMNEKPILFALSWYHLSGHLSYSALVDFNYLESFASGPKDDCGGRQERRLIVSSQSLSFSYEILLDMHEITLKTIFSTSYILERKNQSANIKHIDELTGQLNTKLTENKIRVLKGFFHNNATSKRYRKMKCENPLHGNILELHLIATFSDECTDPNSMCKLKLLEQLKDGLSQHFNIPITVEPIDGQSTTIDVKLCNITEIAVDTKAVPIFATDSFCSLVPAKIMLFVVDGEQGTGIRDEMQTTTAIIDYDNRHNQTVTLQEETVNLLRIQLDCTQKSTTDSLNYDCSHVHHVDVWIDFNDDGNFDGAENRVDVRSPNNGELPVGTYDLKISIPAIDGRRTKSGLHRMRIQVIPSDDHISKCGQSDYSETREYTVNIIPTIQDSVMSPVIPPVIPNNPLCSVKPARIMYVHMAGQQGTVIRDETKSDILINDYQKLHHITATLYESSVTTLRIQLDCTEQSYDDSTDNGCSLDYDIDVSIDLNDDGNFDDDENRVDDRSANHDEMPQGTYDFKISIPAIDGRQIKAGPHRMRLRLIPSEIYTRRCGRSDYSEIREYIVNIIPTARFGVPAVVSPVAPSNSLCSVRPARIIFVNMVGQQGTEIRDETGTNYVISEHQNRHHATVTLYESTVNMLRINLNCAEQSRQDLHDDECNLNYSIDVWIDLNDDGIFDEIENRVLHRSLMHSRGPRGAYDLEICTPAIDERYARIGQHRMRLSLMVNDDYRKQCGETDYSETREYMVNIVPKAICEVTATISPVRIRNIICSENSGKIMLVHISGELGTQLRDETTTIANIATSDNRNRHDFAVTLYADAAYQVRIQLDCSRQYDSDLLQVDCNFAHHVNVWIDLNDDGQFDESENRIYHQSSVNTETSGDMYDLQIFIPIIDDTTTKAGQHRMRLSVTRSEAYRRQCGNADHVETREYTVKIIPRKICRDNEYFDEPESDVIINLSADFPRLTHCSPGNFICSTGSSAIFSVHLSGEQNSMIHDEMTRCSSINNYEDRSRLSVTLFDNKIYRLQIQLYCVNIQDYENPHRQEPLLVGTNCNLAQNLDVWIDLNNDGNFDESTERFSYNDHHYDDNMKGYYDLSIAIPEIDEENNVGTPHKMRILLSRDEQSRQPCNSAGYGEARDYTVHILRKSYY</sequence>
<dbReference type="PANTHER" id="PTHR13871">
    <property type="entry name" value="THIOREDOXIN"/>
    <property type="match status" value="1"/>
</dbReference>
<accession>A0A815F4N3</accession>
<evidence type="ECO:0000256" key="5">
    <source>
        <dbReference type="ARBA" id="ARBA00025782"/>
    </source>
</evidence>
<evidence type="ECO:0000313" key="11">
    <source>
        <dbReference type="Proteomes" id="UP000663834"/>
    </source>
</evidence>
<evidence type="ECO:0000259" key="9">
    <source>
        <dbReference type="PROSITE" id="PS51352"/>
    </source>
</evidence>
<feature type="compositionally biased region" description="Basic and acidic residues" evidence="8">
    <location>
        <begin position="910"/>
        <end position="920"/>
    </location>
</feature>
<evidence type="ECO:0000256" key="4">
    <source>
        <dbReference type="ARBA" id="ARBA00023027"/>
    </source>
</evidence>
<protein>
    <recommendedName>
        <fullName evidence="1">protein-disulfide reductase</fullName>
        <ecNumber evidence="1">1.8.1.8</ecNumber>
    </recommendedName>
</protein>
<comment type="similarity">
    <text evidence="5">Belongs to the nucleoredoxin family.</text>
</comment>
<comment type="caution">
    <text evidence="10">The sequence shown here is derived from an EMBL/GenBank/DDBJ whole genome shotgun (WGS) entry which is preliminary data.</text>
</comment>
<evidence type="ECO:0000256" key="7">
    <source>
        <dbReference type="ARBA" id="ARBA00047804"/>
    </source>
</evidence>
<reference evidence="10" key="1">
    <citation type="submission" date="2021-02" db="EMBL/GenBank/DDBJ databases">
        <authorList>
            <person name="Nowell W R."/>
        </authorList>
    </citation>
    <scope>NUCLEOTIDE SEQUENCE</scope>
</reference>
<keyword evidence="4" id="KW-0520">NAD</keyword>
<dbReference type="InterPro" id="IPR052259">
    <property type="entry name" value="Nucleoredoxin-like"/>
</dbReference>
<evidence type="ECO:0000256" key="3">
    <source>
        <dbReference type="ARBA" id="ARBA00023002"/>
    </source>
</evidence>
<dbReference type="Gene3D" id="3.40.30.10">
    <property type="entry name" value="Glutaredoxin"/>
    <property type="match status" value="2"/>
</dbReference>
<dbReference type="PROSITE" id="PS51352">
    <property type="entry name" value="THIOREDOXIN_2"/>
    <property type="match status" value="1"/>
</dbReference>
<name>A0A815F4N3_9BILA</name>
<feature type="domain" description="Thioredoxin" evidence="9">
    <location>
        <begin position="201"/>
        <end position="364"/>
    </location>
</feature>
<organism evidence="10 11">
    <name type="scientific">Rotaria magnacalcarata</name>
    <dbReference type="NCBI Taxonomy" id="392030"/>
    <lineage>
        <taxon>Eukaryota</taxon>
        <taxon>Metazoa</taxon>
        <taxon>Spiralia</taxon>
        <taxon>Gnathifera</taxon>
        <taxon>Rotifera</taxon>
        <taxon>Eurotatoria</taxon>
        <taxon>Bdelloidea</taxon>
        <taxon>Philodinida</taxon>
        <taxon>Philodinidae</taxon>
        <taxon>Rotaria</taxon>
    </lineage>
</organism>
<dbReference type="EC" id="1.8.1.8" evidence="1"/>
<dbReference type="OrthoDB" id="10017092at2759"/>
<feature type="region of interest" description="Disordered" evidence="8">
    <location>
        <begin position="900"/>
        <end position="922"/>
    </location>
</feature>
<dbReference type="InterPro" id="IPR045474">
    <property type="entry name" value="GEVED"/>
</dbReference>
<dbReference type="InterPro" id="IPR012336">
    <property type="entry name" value="Thioredoxin-like_fold"/>
</dbReference>
<feature type="compositionally biased region" description="Acidic residues" evidence="8">
    <location>
        <begin position="900"/>
        <end position="909"/>
    </location>
</feature>
<dbReference type="GO" id="GO:0047134">
    <property type="term" value="F:protein-disulfide reductase [NAD(P)H] activity"/>
    <property type="evidence" value="ECO:0007669"/>
    <property type="project" value="UniProtKB-EC"/>
</dbReference>
<dbReference type="InterPro" id="IPR013766">
    <property type="entry name" value="Thioredoxin_domain"/>
</dbReference>
<proteinExistence type="inferred from homology"/>